<proteinExistence type="predicted"/>
<gene>
    <name evidence="6" type="ORF">METZ01_LOCUS298959</name>
</gene>
<dbReference type="InterPro" id="IPR029063">
    <property type="entry name" value="SAM-dependent_MTases_sf"/>
</dbReference>
<keyword evidence="4" id="KW-0472">Membrane</keyword>
<dbReference type="Gene3D" id="3.40.50.150">
    <property type="entry name" value="Vaccinia Virus protein VP39"/>
    <property type="match status" value="1"/>
</dbReference>
<evidence type="ECO:0000256" key="3">
    <source>
        <dbReference type="ARBA" id="ARBA00022691"/>
    </source>
</evidence>
<reference evidence="6" key="1">
    <citation type="submission" date="2018-05" db="EMBL/GenBank/DDBJ databases">
        <authorList>
            <person name="Lanie J.A."/>
            <person name="Ng W.-L."/>
            <person name="Kazmierczak K.M."/>
            <person name="Andrzejewski T.M."/>
            <person name="Davidsen T.M."/>
            <person name="Wayne K.J."/>
            <person name="Tettelin H."/>
            <person name="Glass J.I."/>
            <person name="Rusch D."/>
            <person name="Podicherti R."/>
            <person name="Tsui H.-C.T."/>
            <person name="Winkler M.E."/>
        </authorList>
    </citation>
    <scope>NUCLEOTIDE SEQUENCE</scope>
</reference>
<dbReference type="PANTHER" id="PTHR13610:SF11">
    <property type="entry name" value="METHYLTRANSFERASE DOMAIN-CONTAINING PROTEIN"/>
    <property type="match status" value="1"/>
</dbReference>
<keyword evidence="1" id="KW-0489">Methyltransferase</keyword>
<sequence>MFEFQEILLICGLLVLAGMVILPVFFGAPWHPLLPGTIKRILRFADIRPGETICDLGCGEGRVLITSAKEFSTRAIGVEIDPLKVVMARLLARINGVDNRVRIIRGNLFDFDPGSADVLYLYLTHQAVDRLFPEILKKLKPSVRIVSYRFCLRGMTPEKVSEDKTLFLYQLDKGTKINSYS</sequence>
<feature type="domain" description="Methyltransferase" evidence="5">
    <location>
        <begin position="49"/>
        <end position="165"/>
    </location>
</feature>
<accession>A0A382MDH0</accession>
<organism evidence="6">
    <name type="scientific">marine metagenome</name>
    <dbReference type="NCBI Taxonomy" id="408172"/>
    <lineage>
        <taxon>unclassified sequences</taxon>
        <taxon>metagenomes</taxon>
        <taxon>ecological metagenomes</taxon>
    </lineage>
</organism>
<feature type="transmembrane region" description="Helical" evidence="4">
    <location>
        <begin position="7"/>
        <end position="30"/>
    </location>
</feature>
<evidence type="ECO:0000313" key="6">
    <source>
        <dbReference type="EMBL" id="SVC46105.1"/>
    </source>
</evidence>
<evidence type="ECO:0000259" key="5">
    <source>
        <dbReference type="Pfam" id="PF13847"/>
    </source>
</evidence>
<evidence type="ECO:0000256" key="4">
    <source>
        <dbReference type="SAM" id="Phobius"/>
    </source>
</evidence>
<dbReference type="EMBL" id="UINC01092485">
    <property type="protein sequence ID" value="SVC46105.1"/>
    <property type="molecule type" value="Genomic_DNA"/>
</dbReference>
<protein>
    <recommendedName>
        <fullName evidence="5">Methyltransferase domain-containing protein</fullName>
    </recommendedName>
</protein>
<dbReference type="GO" id="GO:0032259">
    <property type="term" value="P:methylation"/>
    <property type="evidence" value="ECO:0007669"/>
    <property type="project" value="UniProtKB-KW"/>
</dbReference>
<keyword evidence="4" id="KW-0812">Transmembrane</keyword>
<keyword evidence="3" id="KW-0949">S-adenosyl-L-methionine</keyword>
<evidence type="ECO:0000256" key="2">
    <source>
        <dbReference type="ARBA" id="ARBA00022679"/>
    </source>
</evidence>
<dbReference type="GO" id="GO:0016279">
    <property type="term" value="F:protein-lysine N-methyltransferase activity"/>
    <property type="evidence" value="ECO:0007669"/>
    <property type="project" value="InterPro"/>
</dbReference>
<dbReference type="PANTHER" id="PTHR13610">
    <property type="entry name" value="METHYLTRANSFERASE DOMAIN-CONTAINING PROTEIN"/>
    <property type="match status" value="1"/>
</dbReference>
<dbReference type="InterPro" id="IPR026170">
    <property type="entry name" value="FAM173A/B"/>
</dbReference>
<keyword evidence="4" id="KW-1133">Transmembrane helix</keyword>
<dbReference type="AlphaFoldDB" id="A0A382MDH0"/>
<dbReference type="SUPFAM" id="SSF53335">
    <property type="entry name" value="S-adenosyl-L-methionine-dependent methyltransferases"/>
    <property type="match status" value="1"/>
</dbReference>
<evidence type="ECO:0000256" key="1">
    <source>
        <dbReference type="ARBA" id="ARBA00022603"/>
    </source>
</evidence>
<dbReference type="Pfam" id="PF13847">
    <property type="entry name" value="Methyltransf_31"/>
    <property type="match status" value="1"/>
</dbReference>
<dbReference type="InterPro" id="IPR025714">
    <property type="entry name" value="Methyltranfer_dom"/>
</dbReference>
<keyword evidence="2" id="KW-0808">Transferase</keyword>
<dbReference type="CDD" id="cd02440">
    <property type="entry name" value="AdoMet_MTases"/>
    <property type="match status" value="1"/>
</dbReference>
<name>A0A382MDH0_9ZZZZ</name>